<evidence type="ECO:0000313" key="3">
    <source>
        <dbReference type="Proteomes" id="UP000827892"/>
    </source>
</evidence>
<gene>
    <name evidence="2" type="ORF">L3Y34_000186</name>
</gene>
<dbReference type="EMBL" id="CP090893">
    <property type="protein sequence ID" value="ULT98640.1"/>
    <property type="molecule type" value="Genomic_DNA"/>
</dbReference>
<accession>A0AAE9D8Q4</accession>
<dbReference type="AlphaFoldDB" id="A0AAE9D8Q4"/>
<organism evidence="2 3">
    <name type="scientific">Caenorhabditis briggsae</name>
    <dbReference type="NCBI Taxonomy" id="6238"/>
    <lineage>
        <taxon>Eukaryota</taxon>
        <taxon>Metazoa</taxon>
        <taxon>Ecdysozoa</taxon>
        <taxon>Nematoda</taxon>
        <taxon>Chromadorea</taxon>
        <taxon>Rhabditida</taxon>
        <taxon>Rhabditina</taxon>
        <taxon>Rhabditomorpha</taxon>
        <taxon>Rhabditoidea</taxon>
        <taxon>Rhabditidae</taxon>
        <taxon>Peloderinae</taxon>
        <taxon>Caenorhabditis</taxon>
    </lineage>
</organism>
<reference evidence="2 3" key="1">
    <citation type="submission" date="2022-05" db="EMBL/GenBank/DDBJ databases">
        <title>Chromosome-level reference genomes for two strains of Caenorhabditis briggsae: an improved platform for comparative genomics.</title>
        <authorList>
            <person name="Stevens L."/>
            <person name="Andersen E.C."/>
        </authorList>
    </citation>
    <scope>NUCLEOTIDE SEQUENCE [LARGE SCALE GENOMIC DNA]</scope>
    <source>
        <strain evidence="2">QX1410_ONT</strain>
        <tissue evidence="2">Whole-organism</tissue>
    </source>
</reference>
<keyword evidence="1" id="KW-0732">Signal</keyword>
<sequence>MSLKFLILIILICILIEVVGPHPVGFHSLNNPFTHPLRCAENNSTLSNCLISNSENAENLIIVFLPFLFSIFFF</sequence>
<evidence type="ECO:0000313" key="2">
    <source>
        <dbReference type="EMBL" id="ULT98640.1"/>
    </source>
</evidence>
<name>A0AAE9D8Q4_CAEBR</name>
<proteinExistence type="predicted"/>
<feature type="signal peptide" evidence="1">
    <location>
        <begin position="1"/>
        <end position="21"/>
    </location>
</feature>
<feature type="chain" id="PRO_5042287353" evidence="1">
    <location>
        <begin position="22"/>
        <end position="74"/>
    </location>
</feature>
<dbReference type="Proteomes" id="UP000827892">
    <property type="component" value="Chromosome III"/>
</dbReference>
<protein>
    <submittedName>
        <fullName evidence="2">Uncharacterized protein</fullName>
    </submittedName>
</protein>
<evidence type="ECO:0000256" key="1">
    <source>
        <dbReference type="SAM" id="SignalP"/>
    </source>
</evidence>